<evidence type="ECO:0000313" key="2">
    <source>
        <dbReference type="Proteomes" id="UP001597400"/>
    </source>
</evidence>
<keyword evidence="2" id="KW-1185">Reference proteome</keyword>
<reference evidence="2" key="1">
    <citation type="journal article" date="2019" name="Int. J. Syst. Evol. Microbiol.">
        <title>The Global Catalogue of Microorganisms (GCM) 10K type strain sequencing project: providing services to taxonomists for standard genome sequencing and annotation.</title>
        <authorList>
            <consortium name="The Broad Institute Genomics Platform"/>
            <consortium name="The Broad Institute Genome Sequencing Center for Infectious Disease"/>
            <person name="Wu L."/>
            <person name="Ma J."/>
        </authorList>
    </citation>
    <scope>NUCLEOTIDE SEQUENCE [LARGE SCALE GENOMIC DNA]</scope>
    <source>
        <strain evidence="2">CGMCC 1.12702</strain>
    </source>
</reference>
<dbReference type="InterPro" id="IPR036410">
    <property type="entry name" value="HSP_DnaJ_Cys-rich_dom_sf"/>
</dbReference>
<dbReference type="EMBL" id="JBHUGS010000003">
    <property type="protein sequence ID" value="MFD1951683.1"/>
    <property type="molecule type" value="Genomic_DNA"/>
</dbReference>
<sequence>MRYSSAQDRNSAYRAAFPVPNAGDHMAHASNIVLCAGPDAPHALDNVPIQPRNGALDALCPICRGHGQWNAQIDLVTFRCIRALCDHCHGYGWVETGSDPVAVPDIVMAPEGYPKWIVRYLDAATVPGS</sequence>
<organism evidence="1 2">
    <name type="scientific">Sphingomonas arantia</name>
    <dbReference type="NCBI Taxonomy" id="1460676"/>
    <lineage>
        <taxon>Bacteria</taxon>
        <taxon>Pseudomonadati</taxon>
        <taxon>Pseudomonadota</taxon>
        <taxon>Alphaproteobacteria</taxon>
        <taxon>Sphingomonadales</taxon>
        <taxon>Sphingomonadaceae</taxon>
        <taxon>Sphingomonas</taxon>
    </lineage>
</organism>
<comment type="caution">
    <text evidence="1">The sequence shown here is derived from an EMBL/GenBank/DDBJ whole genome shotgun (WGS) entry which is preliminary data.</text>
</comment>
<protein>
    <submittedName>
        <fullName evidence="1">Uncharacterized protein</fullName>
    </submittedName>
</protein>
<proteinExistence type="predicted"/>
<gene>
    <name evidence="1" type="ORF">ACFSGX_12985</name>
</gene>
<evidence type="ECO:0000313" key="1">
    <source>
        <dbReference type="EMBL" id="MFD1951683.1"/>
    </source>
</evidence>
<name>A0ABW4U280_9SPHN</name>
<dbReference type="SUPFAM" id="SSF57938">
    <property type="entry name" value="DnaJ/Hsp40 cysteine-rich domain"/>
    <property type="match status" value="1"/>
</dbReference>
<dbReference type="Proteomes" id="UP001597400">
    <property type="component" value="Unassembled WGS sequence"/>
</dbReference>
<accession>A0ABW4U280</accession>